<comment type="caution">
    <text evidence="2">The sequence shown here is derived from an EMBL/GenBank/DDBJ whole genome shotgun (WGS) entry which is preliminary data.</text>
</comment>
<proteinExistence type="predicted"/>
<feature type="compositionally biased region" description="Basic and acidic residues" evidence="1">
    <location>
        <begin position="64"/>
        <end position="185"/>
    </location>
</feature>
<dbReference type="Proteomes" id="UP001557470">
    <property type="component" value="Unassembled WGS sequence"/>
</dbReference>
<evidence type="ECO:0000256" key="1">
    <source>
        <dbReference type="SAM" id="MobiDB-lite"/>
    </source>
</evidence>
<accession>A0ABD0WT92</accession>
<gene>
    <name evidence="2" type="ORF">UPYG_G00186130</name>
</gene>
<evidence type="ECO:0000313" key="2">
    <source>
        <dbReference type="EMBL" id="KAL0979521.1"/>
    </source>
</evidence>
<feature type="region of interest" description="Disordered" evidence="1">
    <location>
        <begin position="64"/>
        <end position="228"/>
    </location>
</feature>
<sequence>MLERERLEELERIKEMERRQLIEFEKQKQAERERAQILALERKRVRENREKEELEKMRQEAIQQEVDRQRELERQRQSELNRQKQRELETQRQKQLDFERQELENQRERKAEADRERQRLEELERTKDMERRQLFEFDRQRVREKMEKEQQEMRQEARQLEAERQRILERQRRETQDRGHQDHSPLRPQVLDIDSVSLGDQHSRGSPKSPGARWKPLSPRGEDLHRPGVLDIDSFRSQTQPSPNREVFTVTGIQGLASDSGARSHPQAVDRDSSRRMVPEGMVRRSNSVWAPSQLEHRLLGNEVSVDRPMDGPETPRKPANKPTLEQLLYRQERPTAPMLVQERRWSGVPTEQSFSRREPQSPGLPMEQTWFLQDSEPQGRRIEARGQRRSQGSKAPPECRGGEFVSYQEQKRSQGPTELGESVPHNFLILTKGRTSLTHT</sequence>
<organism evidence="2 3">
    <name type="scientific">Umbra pygmaea</name>
    <name type="common">Eastern mudminnow</name>
    <dbReference type="NCBI Taxonomy" id="75934"/>
    <lineage>
        <taxon>Eukaryota</taxon>
        <taxon>Metazoa</taxon>
        <taxon>Chordata</taxon>
        <taxon>Craniata</taxon>
        <taxon>Vertebrata</taxon>
        <taxon>Euteleostomi</taxon>
        <taxon>Actinopterygii</taxon>
        <taxon>Neopterygii</taxon>
        <taxon>Teleostei</taxon>
        <taxon>Protacanthopterygii</taxon>
        <taxon>Esociformes</taxon>
        <taxon>Umbridae</taxon>
        <taxon>Umbra</taxon>
    </lineage>
</organism>
<keyword evidence="3" id="KW-1185">Reference proteome</keyword>
<feature type="compositionally biased region" description="Basic and acidic residues" evidence="1">
    <location>
        <begin position="378"/>
        <end position="387"/>
    </location>
</feature>
<evidence type="ECO:0000313" key="3">
    <source>
        <dbReference type="Proteomes" id="UP001557470"/>
    </source>
</evidence>
<feature type="region of interest" description="Disordered" evidence="1">
    <location>
        <begin position="345"/>
        <end position="425"/>
    </location>
</feature>
<dbReference type="AlphaFoldDB" id="A0ABD0WT92"/>
<name>A0ABD0WT92_UMBPY</name>
<dbReference type="EMBL" id="JAGEUA010000005">
    <property type="protein sequence ID" value="KAL0979521.1"/>
    <property type="molecule type" value="Genomic_DNA"/>
</dbReference>
<protein>
    <submittedName>
        <fullName evidence="2">Uncharacterized protein</fullName>
    </submittedName>
</protein>
<reference evidence="2 3" key="1">
    <citation type="submission" date="2024-06" db="EMBL/GenBank/DDBJ databases">
        <authorList>
            <person name="Pan Q."/>
            <person name="Wen M."/>
            <person name="Jouanno E."/>
            <person name="Zahm M."/>
            <person name="Klopp C."/>
            <person name="Cabau C."/>
            <person name="Louis A."/>
            <person name="Berthelot C."/>
            <person name="Parey E."/>
            <person name="Roest Crollius H."/>
            <person name="Montfort J."/>
            <person name="Robinson-Rechavi M."/>
            <person name="Bouchez O."/>
            <person name="Lampietro C."/>
            <person name="Lopez Roques C."/>
            <person name="Donnadieu C."/>
            <person name="Postlethwait J."/>
            <person name="Bobe J."/>
            <person name="Verreycken H."/>
            <person name="Guiguen Y."/>
        </authorList>
    </citation>
    <scope>NUCLEOTIDE SEQUENCE [LARGE SCALE GENOMIC DNA]</scope>
    <source>
        <strain evidence="2">Up_M1</strain>
        <tissue evidence="2">Testis</tissue>
    </source>
</reference>